<evidence type="ECO:0000313" key="9">
    <source>
        <dbReference type="Proteomes" id="UP000708148"/>
    </source>
</evidence>
<protein>
    <recommendedName>
        <fullName evidence="7">C3H1-type domain-containing protein</fullName>
    </recommendedName>
</protein>
<dbReference type="InterPro" id="IPR057444">
    <property type="entry name" value="Znf-CCCH_AtC3H23-like"/>
</dbReference>
<evidence type="ECO:0000256" key="1">
    <source>
        <dbReference type="ARBA" id="ARBA00022723"/>
    </source>
</evidence>
<evidence type="ECO:0000259" key="7">
    <source>
        <dbReference type="PROSITE" id="PS50103"/>
    </source>
</evidence>
<feature type="domain" description="C3H1-type" evidence="7">
    <location>
        <begin position="73"/>
        <end position="101"/>
    </location>
</feature>
<sequence length="436" mass="46594">MPAILQVSPAPPRRSTSSDGDFKEDDPLFMSVDFRMYCYKVLPCGKRFCHDWSTCPFAHFSERAKRRDPRGVKYTAIACPEMKKGEDCPRGDKCPYAHNVFEYWLHPTRYRTRMCRDGTSCTRKVCFFAHKPEELRVPPCRPSLPIADDAWDGFGSEDTGMPATVEETAAKMSGVGNSAVHRRALSVPLEFLANIPGQGTDPFKVERPPPRACSMSESRTCDANTLNSLLQSMGHQAPQLPVAADTNAEDMTRTLLANLSLSSMPEVHGRGQTRMMHLPPRAPATSFGGVNTAIQPMLASAAPPAVSMGAPSLGSGQVVDLPVADTYNQGAGFLHGAMCTMPSPFQDFGHVQADGMGDVGGYGVEDLVQAILALQPQQQCDMGMAPGVDGCNSAGDASAAAALLSQGWPGIGQGPGVQGNVYYPPAIGLEGVSGLL</sequence>
<dbReference type="InterPro" id="IPR045234">
    <property type="entry name" value="Unkempt-like"/>
</dbReference>
<dbReference type="PANTHER" id="PTHR14493">
    <property type="entry name" value="UNKEMPT FAMILY MEMBER"/>
    <property type="match status" value="1"/>
</dbReference>
<evidence type="ECO:0000256" key="2">
    <source>
        <dbReference type="ARBA" id="ARBA00022771"/>
    </source>
</evidence>
<reference evidence="8" key="1">
    <citation type="submission" date="2020-12" db="EMBL/GenBank/DDBJ databases">
        <authorList>
            <person name="Iha C."/>
        </authorList>
    </citation>
    <scope>NUCLEOTIDE SEQUENCE</scope>
</reference>
<comment type="caution">
    <text evidence="8">The sequence shown here is derived from an EMBL/GenBank/DDBJ whole genome shotgun (WGS) entry which is preliminary data.</text>
</comment>
<keyword evidence="2 5" id="KW-0863">Zinc-finger</keyword>
<dbReference type="PANTHER" id="PTHR14493:SF50">
    <property type="entry name" value="RING FINGER PROTEIN UNKEMPT"/>
    <property type="match status" value="1"/>
</dbReference>
<dbReference type="PROSITE" id="PS50103">
    <property type="entry name" value="ZF_C3H1"/>
    <property type="match status" value="1"/>
</dbReference>
<keyword evidence="1 5" id="KW-0479">Metal-binding</keyword>
<evidence type="ECO:0000256" key="5">
    <source>
        <dbReference type="PROSITE-ProRule" id="PRU00723"/>
    </source>
</evidence>
<evidence type="ECO:0000256" key="3">
    <source>
        <dbReference type="ARBA" id="ARBA00022833"/>
    </source>
</evidence>
<dbReference type="Pfam" id="PF25512">
    <property type="entry name" value="zf-CCCH_AtC3H23"/>
    <property type="match status" value="1"/>
</dbReference>
<dbReference type="EMBL" id="CAJHUC010001308">
    <property type="protein sequence ID" value="CAD7700619.1"/>
    <property type="molecule type" value="Genomic_DNA"/>
</dbReference>
<evidence type="ECO:0000256" key="4">
    <source>
        <dbReference type="ARBA" id="ARBA00023125"/>
    </source>
</evidence>
<keyword evidence="9" id="KW-1185">Reference proteome</keyword>
<proteinExistence type="predicted"/>
<dbReference type="Gene3D" id="3.30.1370.210">
    <property type="match status" value="1"/>
</dbReference>
<feature type="region of interest" description="Disordered" evidence="6">
    <location>
        <begin position="1"/>
        <end position="22"/>
    </location>
</feature>
<dbReference type="SUPFAM" id="SSF90229">
    <property type="entry name" value="CCCH zinc finger"/>
    <property type="match status" value="1"/>
</dbReference>
<gene>
    <name evidence="8" type="ORF">OSTQU699_LOCUS5978</name>
</gene>
<evidence type="ECO:0000313" key="8">
    <source>
        <dbReference type="EMBL" id="CAD7700619.1"/>
    </source>
</evidence>
<dbReference type="GO" id="GO:0008270">
    <property type="term" value="F:zinc ion binding"/>
    <property type="evidence" value="ECO:0007669"/>
    <property type="project" value="UniProtKB-KW"/>
</dbReference>
<accession>A0A8S1J3S0</accession>
<keyword evidence="4" id="KW-0238">DNA-binding</keyword>
<dbReference type="GO" id="GO:0003677">
    <property type="term" value="F:DNA binding"/>
    <property type="evidence" value="ECO:0007669"/>
    <property type="project" value="UniProtKB-KW"/>
</dbReference>
<organism evidence="8 9">
    <name type="scientific">Ostreobium quekettii</name>
    <dbReference type="NCBI Taxonomy" id="121088"/>
    <lineage>
        <taxon>Eukaryota</taxon>
        <taxon>Viridiplantae</taxon>
        <taxon>Chlorophyta</taxon>
        <taxon>core chlorophytes</taxon>
        <taxon>Ulvophyceae</taxon>
        <taxon>TCBD clade</taxon>
        <taxon>Bryopsidales</taxon>
        <taxon>Ostreobineae</taxon>
        <taxon>Ostreobiaceae</taxon>
        <taxon>Ostreobium</taxon>
    </lineage>
</organism>
<dbReference type="InterPro" id="IPR036855">
    <property type="entry name" value="Znf_CCCH_sf"/>
</dbReference>
<dbReference type="InterPro" id="IPR000571">
    <property type="entry name" value="Znf_CCCH"/>
</dbReference>
<keyword evidence="3 5" id="KW-0862">Zinc</keyword>
<evidence type="ECO:0000256" key="6">
    <source>
        <dbReference type="SAM" id="MobiDB-lite"/>
    </source>
</evidence>
<dbReference type="AlphaFoldDB" id="A0A8S1J3S0"/>
<feature type="zinc finger region" description="C3H1-type" evidence="5">
    <location>
        <begin position="73"/>
        <end position="101"/>
    </location>
</feature>
<name>A0A8S1J3S0_9CHLO</name>
<dbReference type="OrthoDB" id="410307at2759"/>
<dbReference type="Proteomes" id="UP000708148">
    <property type="component" value="Unassembled WGS sequence"/>
</dbReference>